<dbReference type="Proteomes" id="UP000467841">
    <property type="component" value="Unassembled WGS sequence"/>
</dbReference>
<evidence type="ECO:0000313" key="4">
    <source>
        <dbReference type="EMBL" id="CAA7040792.1"/>
    </source>
</evidence>
<evidence type="ECO:0000256" key="2">
    <source>
        <dbReference type="SAM" id="Phobius"/>
    </source>
</evidence>
<keyword evidence="6" id="KW-1185">Reference proteome</keyword>
<sequence length="111" mass="11184">MRITKTRAHFITNYAAKLAVLLIIILLLFMSTTVVARGGGGGGHGGGHSGGGGGHGGGRGGRGGGHEEEGRPEIGGGGMVHRPVRRNGDSALNPFADGTAAVLTIIFLLFI</sequence>
<gene>
    <name evidence="4" type="ORF">MERR_LOCUS28027</name>
    <name evidence="5" type="ORF">MERR_LOCUS43553</name>
</gene>
<keyword evidence="2" id="KW-1133">Transmembrane helix</keyword>
<feature type="signal peptide" evidence="3">
    <location>
        <begin position="1"/>
        <end position="36"/>
    </location>
</feature>
<dbReference type="EMBL" id="CACVBM020001234">
    <property type="protein sequence ID" value="CAA7040792.1"/>
    <property type="molecule type" value="Genomic_DNA"/>
</dbReference>
<feature type="chain" id="PRO_5036173315" description="Glycine-rich protein" evidence="3">
    <location>
        <begin position="37"/>
        <end position="111"/>
    </location>
</feature>
<feature type="region of interest" description="Disordered" evidence="1">
    <location>
        <begin position="40"/>
        <end position="85"/>
    </location>
</feature>
<name>A0A6D2JW21_9BRAS</name>
<evidence type="ECO:0000313" key="5">
    <source>
        <dbReference type="EMBL" id="CAA7056317.1"/>
    </source>
</evidence>
<evidence type="ECO:0000313" key="6">
    <source>
        <dbReference type="Proteomes" id="UP000467841"/>
    </source>
</evidence>
<dbReference type="AlphaFoldDB" id="A0A6D2JW21"/>
<dbReference type="EMBL" id="CACVBM020001634">
    <property type="protein sequence ID" value="CAA7056317.1"/>
    <property type="molecule type" value="Genomic_DNA"/>
</dbReference>
<feature type="compositionally biased region" description="Gly residues" evidence="1">
    <location>
        <begin position="40"/>
        <end position="63"/>
    </location>
</feature>
<keyword evidence="2" id="KW-0812">Transmembrane</keyword>
<dbReference type="OrthoDB" id="1114224at2759"/>
<keyword evidence="3" id="KW-0732">Signal</keyword>
<reference evidence="4 6" key="1">
    <citation type="submission" date="2020-01" db="EMBL/GenBank/DDBJ databases">
        <authorList>
            <person name="Mishra B."/>
        </authorList>
    </citation>
    <scope>NUCLEOTIDE SEQUENCE [LARGE SCALE GENOMIC DNA]</scope>
</reference>
<accession>A0A6D2JW21</accession>
<evidence type="ECO:0000256" key="1">
    <source>
        <dbReference type="SAM" id="MobiDB-lite"/>
    </source>
</evidence>
<feature type="transmembrane region" description="Helical" evidence="2">
    <location>
        <begin position="91"/>
        <end position="110"/>
    </location>
</feature>
<evidence type="ECO:0000256" key="3">
    <source>
        <dbReference type="SAM" id="SignalP"/>
    </source>
</evidence>
<evidence type="ECO:0008006" key="7">
    <source>
        <dbReference type="Google" id="ProtNLM"/>
    </source>
</evidence>
<keyword evidence="2" id="KW-0472">Membrane</keyword>
<protein>
    <recommendedName>
        <fullName evidence="7">Glycine-rich protein</fullName>
    </recommendedName>
</protein>
<organism evidence="4 6">
    <name type="scientific">Microthlaspi erraticum</name>
    <dbReference type="NCBI Taxonomy" id="1685480"/>
    <lineage>
        <taxon>Eukaryota</taxon>
        <taxon>Viridiplantae</taxon>
        <taxon>Streptophyta</taxon>
        <taxon>Embryophyta</taxon>
        <taxon>Tracheophyta</taxon>
        <taxon>Spermatophyta</taxon>
        <taxon>Magnoliopsida</taxon>
        <taxon>eudicotyledons</taxon>
        <taxon>Gunneridae</taxon>
        <taxon>Pentapetalae</taxon>
        <taxon>rosids</taxon>
        <taxon>malvids</taxon>
        <taxon>Brassicales</taxon>
        <taxon>Brassicaceae</taxon>
        <taxon>Coluteocarpeae</taxon>
        <taxon>Microthlaspi</taxon>
    </lineage>
</organism>
<proteinExistence type="predicted"/>